<dbReference type="InterPro" id="IPR028082">
    <property type="entry name" value="Peripla_BP_I"/>
</dbReference>
<dbReference type="EMBL" id="JAIZAY010000003">
    <property type="protein sequence ID" value="KAJ8044403.1"/>
    <property type="molecule type" value="Genomic_DNA"/>
</dbReference>
<dbReference type="GO" id="GO:0038039">
    <property type="term" value="C:G protein-coupled receptor heterodimeric complex"/>
    <property type="evidence" value="ECO:0007669"/>
    <property type="project" value="TreeGrafter"/>
</dbReference>
<keyword evidence="2" id="KW-0812">Transmembrane</keyword>
<proteinExistence type="predicted"/>
<keyword evidence="5" id="KW-0472">Membrane</keyword>
<evidence type="ECO:0000256" key="6">
    <source>
        <dbReference type="ARBA" id="ARBA00023170"/>
    </source>
</evidence>
<dbReference type="GO" id="GO:0004965">
    <property type="term" value="F:G protein-coupled GABA receptor activity"/>
    <property type="evidence" value="ECO:0007669"/>
    <property type="project" value="InterPro"/>
</dbReference>
<evidence type="ECO:0000256" key="4">
    <source>
        <dbReference type="ARBA" id="ARBA00023040"/>
    </source>
</evidence>
<dbReference type="AlphaFoldDB" id="A0A9Q1CFE0"/>
<dbReference type="CDD" id="cd06366">
    <property type="entry name" value="PBP1_GABAb_receptor"/>
    <property type="match status" value="1"/>
</dbReference>
<gene>
    <name evidence="10" type="ORF">HOLleu_07140</name>
</gene>
<evidence type="ECO:0000313" key="11">
    <source>
        <dbReference type="Proteomes" id="UP001152320"/>
    </source>
</evidence>
<keyword evidence="11" id="KW-1185">Reference proteome</keyword>
<comment type="caution">
    <text evidence="10">The sequence shown here is derived from an EMBL/GenBank/DDBJ whole genome shotgun (WGS) entry which is preliminary data.</text>
</comment>
<dbReference type="SUPFAM" id="SSF53822">
    <property type="entry name" value="Periplasmic binding protein-like I"/>
    <property type="match status" value="1"/>
</dbReference>
<dbReference type="Proteomes" id="UP001152320">
    <property type="component" value="Chromosome 3"/>
</dbReference>
<evidence type="ECO:0000256" key="2">
    <source>
        <dbReference type="ARBA" id="ARBA00022692"/>
    </source>
</evidence>
<dbReference type="PRINTS" id="PR01176">
    <property type="entry name" value="GABABRECEPTR"/>
</dbReference>
<dbReference type="InterPro" id="IPR002455">
    <property type="entry name" value="GPCR3_GABA-B"/>
</dbReference>
<evidence type="ECO:0000256" key="1">
    <source>
        <dbReference type="ARBA" id="ARBA00004370"/>
    </source>
</evidence>
<keyword evidence="8" id="KW-0807">Transducer</keyword>
<dbReference type="PANTHER" id="PTHR10519">
    <property type="entry name" value="GABA-B RECEPTOR"/>
    <property type="match status" value="1"/>
</dbReference>
<dbReference type="OrthoDB" id="17569at2759"/>
<keyword evidence="7" id="KW-0325">Glycoprotein</keyword>
<dbReference type="PANTHER" id="PTHR10519:SF20">
    <property type="entry name" value="G-PROTEIN COUPLED RECEPTOR 156-RELATED"/>
    <property type="match status" value="1"/>
</dbReference>
<organism evidence="10 11">
    <name type="scientific">Holothuria leucospilota</name>
    <name type="common">Black long sea cucumber</name>
    <name type="synonym">Mertensiothuria leucospilota</name>
    <dbReference type="NCBI Taxonomy" id="206669"/>
    <lineage>
        <taxon>Eukaryota</taxon>
        <taxon>Metazoa</taxon>
        <taxon>Echinodermata</taxon>
        <taxon>Eleutherozoa</taxon>
        <taxon>Echinozoa</taxon>
        <taxon>Holothuroidea</taxon>
        <taxon>Aspidochirotacea</taxon>
        <taxon>Aspidochirotida</taxon>
        <taxon>Holothuriidae</taxon>
        <taxon>Holothuria</taxon>
    </lineage>
</organism>
<reference evidence="10" key="1">
    <citation type="submission" date="2021-10" db="EMBL/GenBank/DDBJ databases">
        <title>Tropical sea cucumber genome reveals ecological adaptation and Cuvierian tubules defense mechanism.</title>
        <authorList>
            <person name="Chen T."/>
        </authorList>
    </citation>
    <scope>NUCLEOTIDE SEQUENCE</scope>
    <source>
        <strain evidence="10">Nanhai2018</strain>
        <tissue evidence="10">Muscle</tissue>
    </source>
</reference>
<dbReference type="Pfam" id="PF01094">
    <property type="entry name" value="ANF_receptor"/>
    <property type="match status" value="1"/>
</dbReference>
<evidence type="ECO:0000256" key="8">
    <source>
        <dbReference type="ARBA" id="ARBA00023224"/>
    </source>
</evidence>
<sequence>MAVVNNSCLDTRKIPLYIGGMMPISVGWDGSGCLVAAEYALEQINNRLDILPDYELIMLWNDTQCAKDKPLRALYDQVVVSGQTKVAILGPSCSPGVDLLAATSKYWNLLTILFAAFSPALSDRSKHPTVYRTIPIATNVFNDPYIWLIRNYGWSRVAFISKSATSFVMIQDDFVEKASKFNVSVATELIHDSAKNQIELLKNLDIRIIFLYTFEHDARQIFCEAHKSALSGPDIVWVIPTWFRDKWWLINDEKFDCSVEELAEMVEPSLIIGVDVLATSTLNKTTVAGVVSIVRVYTV</sequence>
<comment type="subcellular location">
    <subcellularLocation>
        <location evidence="1">Membrane</location>
    </subcellularLocation>
</comment>
<evidence type="ECO:0000256" key="7">
    <source>
        <dbReference type="ARBA" id="ARBA00023180"/>
    </source>
</evidence>
<evidence type="ECO:0000256" key="5">
    <source>
        <dbReference type="ARBA" id="ARBA00023136"/>
    </source>
</evidence>
<keyword evidence="6 10" id="KW-0675">Receptor</keyword>
<dbReference type="Gene3D" id="3.40.50.2300">
    <property type="match status" value="1"/>
</dbReference>
<name>A0A9Q1CFE0_HOLLE</name>
<dbReference type="GO" id="GO:0007214">
    <property type="term" value="P:gamma-aminobutyric acid signaling pathway"/>
    <property type="evidence" value="ECO:0007669"/>
    <property type="project" value="TreeGrafter"/>
</dbReference>
<dbReference type="PRINTS" id="PR01177">
    <property type="entry name" value="GABAB1RECPTR"/>
</dbReference>
<protein>
    <submittedName>
        <fullName evidence="10">Gamma-aminobutyric acid type B receptor subunit 1</fullName>
    </submittedName>
</protein>
<dbReference type="InterPro" id="IPR001828">
    <property type="entry name" value="ANF_lig-bd_rcpt"/>
</dbReference>
<keyword evidence="3" id="KW-1133">Transmembrane helix</keyword>
<evidence type="ECO:0000313" key="10">
    <source>
        <dbReference type="EMBL" id="KAJ8044403.1"/>
    </source>
</evidence>
<evidence type="ECO:0000256" key="3">
    <source>
        <dbReference type="ARBA" id="ARBA00022989"/>
    </source>
</evidence>
<feature type="domain" description="Receptor ligand binding region" evidence="9">
    <location>
        <begin position="33"/>
        <end position="256"/>
    </location>
</feature>
<accession>A0A9Q1CFE0</accession>
<evidence type="ECO:0000259" key="9">
    <source>
        <dbReference type="Pfam" id="PF01094"/>
    </source>
</evidence>
<keyword evidence="4" id="KW-0297">G-protein coupled receptor</keyword>